<comment type="pathway">
    <text evidence="3">Carbohydrate degradation; glycolysis; D-glyceraldehyde 3-phosphate and glycerone phosphate from D-glucose: step 4/4.</text>
</comment>
<organism evidence="11">
    <name type="scientific">Salinimicrobium catena</name>
    <dbReference type="NCBI Taxonomy" id="390640"/>
    <lineage>
        <taxon>Bacteria</taxon>
        <taxon>Pseudomonadati</taxon>
        <taxon>Bacteroidota</taxon>
        <taxon>Flavobacteriia</taxon>
        <taxon>Flavobacteriales</taxon>
        <taxon>Flavobacteriaceae</taxon>
        <taxon>Salinimicrobium</taxon>
    </lineage>
</organism>
<reference evidence="11" key="1">
    <citation type="journal article" date="2020" name="mSystems">
        <title>Genome- and Community-Level Interaction Insights into Carbon Utilization and Element Cycling Functions of Hydrothermarchaeota in Hydrothermal Sediment.</title>
        <authorList>
            <person name="Zhou Z."/>
            <person name="Liu Y."/>
            <person name="Xu W."/>
            <person name="Pan J."/>
            <person name="Luo Z.H."/>
            <person name="Li M."/>
        </authorList>
    </citation>
    <scope>NUCLEOTIDE SEQUENCE [LARGE SCALE GENOMIC DNA]</scope>
    <source>
        <strain evidence="11">SpSt-1235</strain>
    </source>
</reference>
<dbReference type="EC" id="4.1.2.13" evidence="5"/>
<dbReference type="SUPFAM" id="SSF51569">
    <property type="entry name" value="Aldolase"/>
    <property type="match status" value="1"/>
</dbReference>
<feature type="non-terminal residue" evidence="11">
    <location>
        <position position="1"/>
    </location>
</feature>
<evidence type="ECO:0000256" key="2">
    <source>
        <dbReference type="ARBA" id="ARBA00001947"/>
    </source>
</evidence>
<dbReference type="GO" id="GO:0006094">
    <property type="term" value="P:gluconeogenesis"/>
    <property type="evidence" value="ECO:0007669"/>
    <property type="project" value="TreeGrafter"/>
</dbReference>
<dbReference type="AlphaFoldDB" id="A0A7C2R9P9"/>
<dbReference type="InterPro" id="IPR000771">
    <property type="entry name" value="FBA_II"/>
</dbReference>
<dbReference type="GO" id="GO:0008270">
    <property type="term" value="F:zinc ion binding"/>
    <property type="evidence" value="ECO:0007669"/>
    <property type="project" value="InterPro"/>
</dbReference>
<comment type="catalytic activity">
    <reaction evidence="1">
        <text>beta-D-fructose 1,6-bisphosphate = D-glyceraldehyde 3-phosphate + dihydroxyacetone phosphate</text>
        <dbReference type="Rhea" id="RHEA:14729"/>
        <dbReference type="ChEBI" id="CHEBI:32966"/>
        <dbReference type="ChEBI" id="CHEBI:57642"/>
        <dbReference type="ChEBI" id="CHEBI:59776"/>
        <dbReference type="EC" id="4.1.2.13"/>
    </reaction>
</comment>
<dbReference type="InterPro" id="IPR013785">
    <property type="entry name" value="Aldolase_TIM"/>
</dbReference>
<evidence type="ECO:0000256" key="8">
    <source>
        <dbReference type="ARBA" id="ARBA00023152"/>
    </source>
</evidence>
<dbReference type="Pfam" id="PF01116">
    <property type="entry name" value="F_bP_aldolase"/>
    <property type="match status" value="1"/>
</dbReference>
<dbReference type="EMBL" id="DSEE01000566">
    <property type="protein sequence ID" value="HER41111.1"/>
    <property type="molecule type" value="Genomic_DNA"/>
</dbReference>
<dbReference type="GO" id="GO:0004332">
    <property type="term" value="F:fructose-bisphosphate aldolase activity"/>
    <property type="evidence" value="ECO:0007669"/>
    <property type="project" value="UniProtKB-EC"/>
</dbReference>
<name>A0A7C2R9P9_9FLAO</name>
<evidence type="ECO:0000256" key="7">
    <source>
        <dbReference type="ARBA" id="ARBA00022833"/>
    </source>
</evidence>
<sequence>VIKMNIDTDLQYAYTEGIRDYMGDQADYLKSQIGNPEGPEVPNKKYYDPRKWIREGELTFKARLKKAFEDLNNVNTL</sequence>
<keyword evidence="7" id="KW-0862">Zinc</keyword>
<keyword evidence="8" id="KW-0324">Glycolysis</keyword>
<protein>
    <recommendedName>
        <fullName evidence="5">fructose-bisphosphate aldolase</fullName>
        <ecNumber evidence="5">4.1.2.13</ecNumber>
    </recommendedName>
    <alternativeName>
        <fullName evidence="10">Fructose-1,6-bisphosphate aldolase</fullName>
    </alternativeName>
</protein>
<comment type="caution">
    <text evidence="11">The sequence shown here is derived from an EMBL/GenBank/DDBJ whole genome shotgun (WGS) entry which is preliminary data.</text>
</comment>
<dbReference type="GO" id="GO:0005829">
    <property type="term" value="C:cytosol"/>
    <property type="evidence" value="ECO:0007669"/>
    <property type="project" value="TreeGrafter"/>
</dbReference>
<evidence type="ECO:0000313" key="11">
    <source>
        <dbReference type="EMBL" id="HER41111.1"/>
    </source>
</evidence>
<proteinExistence type="inferred from homology"/>
<evidence type="ECO:0000256" key="1">
    <source>
        <dbReference type="ARBA" id="ARBA00000441"/>
    </source>
</evidence>
<dbReference type="UniPathway" id="UPA00109">
    <property type="reaction ID" value="UER00183"/>
</dbReference>
<comment type="cofactor">
    <cofactor evidence="2">
        <name>Zn(2+)</name>
        <dbReference type="ChEBI" id="CHEBI:29105"/>
    </cofactor>
</comment>
<dbReference type="Gene3D" id="3.20.20.70">
    <property type="entry name" value="Aldolase class I"/>
    <property type="match status" value="1"/>
</dbReference>
<dbReference type="GO" id="GO:0006096">
    <property type="term" value="P:glycolytic process"/>
    <property type="evidence" value="ECO:0007669"/>
    <property type="project" value="UniProtKB-UniPathway"/>
</dbReference>
<gene>
    <name evidence="11" type="ORF">ENO10_07815</name>
</gene>
<dbReference type="PANTHER" id="PTHR30559:SF0">
    <property type="entry name" value="FRUCTOSE-BISPHOSPHATE ALDOLASE"/>
    <property type="match status" value="1"/>
</dbReference>
<evidence type="ECO:0000256" key="4">
    <source>
        <dbReference type="ARBA" id="ARBA00005812"/>
    </source>
</evidence>
<dbReference type="InterPro" id="IPR006411">
    <property type="entry name" value="Fruct_bisP_bact"/>
</dbReference>
<keyword evidence="9 11" id="KW-0456">Lyase</keyword>
<evidence type="ECO:0000256" key="5">
    <source>
        <dbReference type="ARBA" id="ARBA00013068"/>
    </source>
</evidence>
<comment type="similarity">
    <text evidence="4">Belongs to the class II fructose-bisphosphate aldolase family.</text>
</comment>
<dbReference type="Proteomes" id="UP000885753">
    <property type="component" value="Unassembled WGS sequence"/>
</dbReference>
<evidence type="ECO:0000256" key="10">
    <source>
        <dbReference type="ARBA" id="ARBA00031804"/>
    </source>
</evidence>
<accession>A0A7C2R9P9</accession>
<evidence type="ECO:0000256" key="3">
    <source>
        <dbReference type="ARBA" id="ARBA00004714"/>
    </source>
</evidence>
<evidence type="ECO:0000256" key="9">
    <source>
        <dbReference type="ARBA" id="ARBA00023239"/>
    </source>
</evidence>
<evidence type="ECO:0000256" key="6">
    <source>
        <dbReference type="ARBA" id="ARBA00022723"/>
    </source>
</evidence>
<keyword evidence="6" id="KW-0479">Metal-binding</keyword>
<dbReference type="PANTHER" id="PTHR30559">
    <property type="entry name" value="FRUCTOSE-BISPHOSPHATE ALDOLASE CLASS 2"/>
    <property type="match status" value="1"/>
</dbReference>